<dbReference type="Gene3D" id="3.90.550.10">
    <property type="entry name" value="Spore Coat Polysaccharide Biosynthesis Protein SpsA, Chain A"/>
    <property type="match status" value="1"/>
</dbReference>
<evidence type="ECO:0000256" key="2">
    <source>
        <dbReference type="ARBA" id="ARBA00022475"/>
    </source>
</evidence>
<evidence type="ECO:0000256" key="7">
    <source>
        <dbReference type="ARBA" id="ARBA00037904"/>
    </source>
</evidence>
<dbReference type="CDD" id="cd02522">
    <property type="entry name" value="GT_2_like_a"/>
    <property type="match status" value="1"/>
</dbReference>
<gene>
    <name evidence="11" type="ORF">CEN46_05460</name>
</gene>
<dbReference type="EMBL" id="NMQE01000145">
    <property type="protein sequence ID" value="PMB25565.1"/>
    <property type="molecule type" value="Genomic_DNA"/>
</dbReference>
<dbReference type="GO" id="GO:0016757">
    <property type="term" value="F:glycosyltransferase activity"/>
    <property type="evidence" value="ECO:0007669"/>
    <property type="project" value="UniProtKB-KW"/>
</dbReference>
<organism evidence="11 12">
    <name type="scientific">Fischerella thermalis CCMEE 5318</name>
    <dbReference type="NCBI Taxonomy" id="2019666"/>
    <lineage>
        <taxon>Bacteria</taxon>
        <taxon>Bacillati</taxon>
        <taxon>Cyanobacteriota</taxon>
        <taxon>Cyanophyceae</taxon>
        <taxon>Nostocales</taxon>
        <taxon>Hapalosiphonaceae</taxon>
        <taxon>Fischerella</taxon>
    </lineage>
</organism>
<comment type="function">
    <text evidence="6">Catalyzes the glycosylation of 4,4'-diaponeurosporenoate, i.e. the esterification of glucose at the C1'' position with the carboxyl group of 4,4'-diaponeurosporenic acid, to form glycosyl-4,4'-diaponeurosporenoate. This is a step in the biosynthesis of staphyloxanthin, an orange pigment present in most staphylococci strains.</text>
</comment>
<evidence type="ECO:0000256" key="1">
    <source>
        <dbReference type="ARBA" id="ARBA00004236"/>
    </source>
</evidence>
<keyword evidence="4 11" id="KW-0808">Transferase</keyword>
<evidence type="ECO:0000256" key="8">
    <source>
        <dbReference type="ARBA" id="ARBA00038120"/>
    </source>
</evidence>
<dbReference type="RefSeq" id="WP_102180761.1">
    <property type="nucleotide sequence ID" value="NZ_NMQE01000145.1"/>
</dbReference>
<feature type="domain" description="Glycosyltransferase 2-like" evidence="10">
    <location>
        <begin position="8"/>
        <end position="99"/>
    </location>
</feature>
<evidence type="ECO:0000256" key="5">
    <source>
        <dbReference type="ARBA" id="ARBA00023136"/>
    </source>
</evidence>
<dbReference type="AlphaFoldDB" id="A0A2N6LL02"/>
<sequence length="269" mass="30118">MALRAGISIIIPVLNEVDNIKKVLDSTQPSQNVEVIVVDGGSVDGTLELVQSLAIKVVSAPTGRACQMNVGAKVATGEILLFLHADTILPPGFDTMIRAALRSPNQRYRKTPVAGAFALQIDAPLRSLQLIEWGVSWRCLTTSRFASTRFLQMPYGDQAIFLKAETFEQIDGFPELPIMEDFALVRRLKSMGYITLIPIPVITSARRWLKKGVIQTTLINQIIIFAYLLGVSPQRLLDWYRYQPKLTFRDWFNSPQVNIKSQKTNKEVS</sequence>
<dbReference type="InterPro" id="IPR026461">
    <property type="entry name" value="Trfase_2_rSAM/seldom_assoc"/>
</dbReference>
<name>A0A2N6LL02_9CYAN</name>
<evidence type="ECO:0000313" key="11">
    <source>
        <dbReference type="EMBL" id="PMB25565.1"/>
    </source>
</evidence>
<keyword evidence="2" id="KW-1003">Cell membrane</keyword>
<protein>
    <recommendedName>
        <fullName evidence="9">4,4'-diaponeurosporenoate glycosyltransferase</fullName>
    </recommendedName>
</protein>
<keyword evidence="5" id="KW-0472">Membrane</keyword>
<reference evidence="11 12" key="1">
    <citation type="submission" date="2017-07" db="EMBL/GenBank/DDBJ databases">
        <title>Genomes of Fischerella (Mastigocladus) sp. strains.</title>
        <authorList>
            <person name="Miller S.R."/>
        </authorList>
    </citation>
    <scope>NUCLEOTIDE SEQUENCE [LARGE SCALE GENOMIC DNA]</scope>
    <source>
        <strain evidence="11 12">CCMEE 5318</strain>
    </source>
</reference>
<comment type="similarity">
    <text evidence="8">Belongs to the glycosyltransferase 2 family. CrtQ subfamily.</text>
</comment>
<evidence type="ECO:0000313" key="12">
    <source>
        <dbReference type="Proteomes" id="UP000235081"/>
    </source>
</evidence>
<comment type="pathway">
    <text evidence="7">Carotenoid biosynthesis; staphyloxanthin biosynthesis; staphyloxanthin from farnesyl diphosphate: step 4/5.</text>
</comment>
<evidence type="ECO:0000256" key="9">
    <source>
        <dbReference type="ARBA" id="ARBA00040345"/>
    </source>
</evidence>
<accession>A0A2N6LL02</accession>
<evidence type="ECO:0000256" key="4">
    <source>
        <dbReference type="ARBA" id="ARBA00022679"/>
    </source>
</evidence>
<dbReference type="NCBIfam" id="TIGR04283">
    <property type="entry name" value="glyco_like_mftF"/>
    <property type="match status" value="1"/>
</dbReference>
<dbReference type="GO" id="GO:0005886">
    <property type="term" value="C:plasma membrane"/>
    <property type="evidence" value="ECO:0007669"/>
    <property type="project" value="UniProtKB-SubCell"/>
</dbReference>
<evidence type="ECO:0000256" key="3">
    <source>
        <dbReference type="ARBA" id="ARBA00022676"/>
    </source>
</evidence>
<evidence type="ECO:0000256" key="6">
    <source>
        <dbReference type="ARBA" id="ARBA00037281"/>
    </source>
</evidence>
<dbReference type="Proteomes" id="UP000235081">
    <property type="component" value="Unassembled WGS sequence"/>
</dbReference>
<dbReference type="InterPro" id="IPR001173">
    <property type="entry name" value="Glyco_trans_2-like"/>
</dbReference>
<dbReference type="Pfam" id="PF00535">
    <property type="entry name" value="Glycos_transf_2"/>
    <property type="match status" value="1"/>
</dbReference>
<comment type="caution">
    <text evidence="11">The sequence shown here is derived from an EMBL/GenBank/DDBJ whole genome shotgun (WGS) entry which is preliminary data.</text>
</comment>
<dbReference type="PANTHER" id="PTHR43646:SF2">
    <property type="entry name" value="GLYCOSYLTRANSFERASE 2-LIKE DOMAIN-CONTAINING PROTEIN"/>
    <property type="match status" value="1"/>
</dbReference>
<evidence type="ECO:0000259" key="10">
    <source>
        <dbReference type="Pfam" id="PF00535"/>
    </source>
</evidence>
<dbReference type="PANTHER" id="PTHR43646">
    <property type="entry name" value="GLYCOSYLTRANSFERASE"/>
    <property type="match status" value="1"/>
</dbReference>
<dbReference type="InterPro" id="IPR029044">
    <property type="entry name" value="Nucleotide-diphossugar_trans"/>
</dbReference>
<keyword evidence="3" id="KW-0328">Glycosyltransferase</keyword>
<comment type="subcellular location">
    <subcellularLocation>
        <location evidence="1">Cell membrane</location>
    </subcellularLocation>
</comment>
<proteinExistence type="inferred from homology"/>
<dbReference type="SUPFAM" id="SSF53448">
    <property type="entry name" value="Nucleotide-diphospho-sugar transferases"/>
    <property type="match status" value="1"/>
</dbReference>